<organism evidence="1 2">
    <name type="scientific">Pseudocercospora eumusae</name>
    <dbReference type="NCBI Taxonomy" id="321146"/>
    <lineage>
        <taxon>Eukaryota</taxon>
        <taxon>Fungi</taxon>
        <taxon>Dikarya</taxon>
        <taxon>Ascomycota</taxon>
        <taxon>Pezizomycotina</taxon>
        <taxon>Dothideomycetes</taxon>
        <taxon>Dothideomycetidae</taxon>
        <taxon>Mycosphaerellales</taxon>
        <taxon>Mycosphaerellaceae</taxon>
        <taxon>Pseudocercospora</taxon>
    </lineage>
</organism>
<dbReference type="PANTHER" id="PTHR42085:SF1">
    <property type="entry name" value="F-BOX DOMAIN-CONTAINING PROTEIN"/>
    <property type="match status" value="1"/>
</dbReference>
<name>A0A139GWY1_9PEZI</name>
<gene>
    <name evidence="1" type="ORF">AC578_5563</name>
</gene>
<protein>
    <submittedName>
        <fullName evidence="1">Uncharacterized protein</fullName>
    </submittedName>
</protein>
<evidence type="ECO:0000313" key="2">
    <source>
        <dbReference type="Proteomes" id="UP000070133"/>
    </source>
</evidence>
<dbReference type="EMBL" id="LFZN01000271">
    <property type="protein sequence ID" value="KXS94662.1"/>
    <property type="molecule type" value="Genomic_DNA"/>
</dbReference>
<evidence type="ECO:0000313" key="1">
    <source>
        <dbReference type="EMBL" id="KXS94662.1"/>
    </source>
</evidence>
<keyword evidence="2" id="KW-1185">Reference proteome</keyword>
<sequence>MLAYNSKTAIMGRKQIDISATSANPQANCRLRDLTPELRKMIWEFALSVEPDWDLTVGFTKPRDVPAEHSVLRLLETCRVIYCEALGIFYSINNLEIAATYVYNGDVPSDLRGLTRLPPRRLAGIGQRDCQIT</sequence>
<dbReference type="OrthoDB" id="3648501at2759"/>
<reference evidence="1 2" key="1">
    <citation type="submission" date="2015-07" db="EMBL/GenBank/DDBJ databases">
        <title>Comparative genomics of the Sigatoka disease complex on banana suggests a link between parallel evolutionary changes in Pseudocercospora fijiensis and Pseudocercospora eumusae and increased virulence on the banana host.</title>
        <authorList>
            <person name="Chang T.-C."/>
            <person name="Salvucci A."/>
            <person name="Crous P.W."/>
            <person name="Stergiopoulos I."/>
        </authorList>
    </citation>
    <scope>NUCLEOTIDE SEQUENCE [LARGE SCALE GENOMIC DNA]</scope>
    <source>
        <strain evidence="1 2">CBS 114824</strain>
    </source>
</reference>
<comment type="caution">
    <text evidence="1">The sequence shown here is derived from an EMBL/GenBank/DDBJ whole genome shotgun (WGS) entry which is preliminary data.</text>
</comment>
<dbReference type="PANTHER" id="PTHR42085">
    <property type="entry name" value="F-BOX DOMAIN-CONTAINING PROTEIN"/>
    <property type="match status" value="1"/>
</dbReference>
<dbReference type="AlphaFoldDB" id="A0A139GWY1"/>
<proteinExistence type="predicted"/>
<accession>A0A139GWY1</accession>
<dbReference type="InterPro" id="IPR038883">
    <property type="entry name" value="AN11006-like"/>
</dbReference>
<dbReference type="Proteomes" id="UP000070133">
    <property type="component" value="Unassembled WGS sequence"/>
</dbReference>